<dbReference type="RefSeq" id="WP_099517961.1">
    <property type="nucleotide sequence ID" value="NZ_CP016808.1"/>
</dbReference>
<keyword evidence="1" id="KW-0812">Transmembrane</keyword>
<dbReference type="InterPro" id="IPR010390">
    <property type="entry name" value="ABC-2_transporter-like"/>
</dbReference>
<reference evidence="2" key="1">
    <citation type="submission" date="2016-08" db="EMBL/GenBank/DDBJ databases">
        <title>Complete Genome Seqeunce of Paenibacillus sp. BIHB 4019 from tea rhizoplane.</title>
        <authorList>
            <person name="Thakur R."/>
            <person name="Swarnkar M.K."/>
            <person name="Gulati A."/>
        </authorList>
    </citation>
    <scope>NUCLEOTIDE SEQUENCE [LARGE SCALE GENOMIC DNA]</scope>
    <source>
        <strain evidence="2">BIHB4019</strain>
    </source>
</reference>
<keyword evidence="1" id="KW-0472">Membrane</keyword>
<feature type="transmembrane region" description="Helical" evidence="1">
    <location>
        <begin position="141"/>
        <end position="168"/>
    </location>
</feature>
<evidence type="ECO:0008006" key="3">
    <source>
        <dbReference type="Google" id="ProtNLM"/>
    </source>
</evidence>
<dbReference type="Pfam" id="PF06182">
    <property type="entry name" value="ABC2_membrane_6"/>
    <property type="match status" value="1"/>
</dbReference>
<dbReference type="PANTHER" id="PTHR36832">
    <property type="entry name" value="SLR1174 PROTEIN-RELATED"/>
    <property type="match status" value="1"/>
</dbReference>
<keyword evidence="1" id="KW-1133">Transmembrane helix</keyword>
<proteinExistence type="predicted"/>
<evidence type="ECO:0000256" key="1">
    <source>
        <dbReference type="SAM" id="Phobius"/>
    </source>
</evidence>
<name>A0A1B2DG89_9BACL</name>
<feature type="transmembrane region" description="Helical" evidence="1">
    <location>
        <begin position="110"/>
        <end position="129"/>
    </location>
</feature>
<gene>
    <name evidence="2" type="ORF">BBD42_09555</name>
</gene>
<feature type="transmembrane region" description="Helical" evidence="1">
    <location>
        <begin position="174"/>
        <end position="195"/>
    </location>
</feature>
<evidence type="ECO:0000313" key="2">
    <source>
        <dbReference type="EMBL" id="ANY66679.1"/>
    </source>
</evidence>
<feature type="transmembrane region" description="Helical" evidence="1">
    <location>
        <begin position="228"/>
        <end position="250"/>
    </location>
</feature>
<dbReference type="AlphaFoldDB" id="A0A1B2DG89"/>
<feature type="transmembrane region" description="Helical" evidence="1">
    <location>
        <begin position="57"/>
        <end position="75"/>
    </location>
</feature>
<organism evidence="2">
    <name type="scientific">Paenibacillus sp. BIHB 4019</name>
    <dbReference type="NCBI Taxonomy" id="1870819"/>
    <lineage>
        <taxon>Bacteria</taxon>
        <taxon>Bacillati</taxon>
        <taxon>Bacillota</taxon>
        <taxon>Bacilli</taxon>
        <taxon>Bacillales</taxon>
        <taxon>Paenibacillaceae</taxon>
        <taxon>Paenibacillus</taxon>
    </lineage>
</organism>
<sequence>MRMYLMFAMKAFSNQLAYRSEVWLRLLGNFVTILIQVEIWRAVIGNGNVAGIRAEQMITYSIVNTLLFALLLNGVSSKVDGSLKSGGIASELIKPLSYPLYLLFDGLGNSLYQLAFTVAPSLLIAGLFFGMLPPATLTNFLAFLLALMLALIISFLLGYLISLLAFWFMNHFALSWMMGGLITIFAGSFLPLWFFPPSWASVANMLPFQYMGYVPAAIYLGNITETELWQVLAVGAGWIVGLLVLVQWLWTRAVRRLVVQGG</sequence>
<dbReference type="PANTHER" id="PTHR36832:SF1">
    <property type="entry name" value="SLR1174 PROTEIN"/>
    <property type="match status" value="1"/>
</dbReference>
<accession>A0A1B2DG89</accession>
<feature type="transmembrane region" description="Helical" evidence="1">
    <location>
        <begin position="202"/>
        <end position="222"/>
    </location>
</feature>
<protein>
    <recommendedName>
        <fullName evidence="3">ABC transporter permease</fullName>
    </recommendedName>
</protein>
<dbReference type="EMBL" id="CP016808">
    <property type="protein sequence ID" value="ANY66679.1"/>
    <property type="molecule type" value="Genomic_DNA"/>
</dbReference>